<dbReference type="AlphaFoldDB" id="A0A1P8UFL0"/>
<dbReference type="InterPro" id="IPR011989">
    <property type="entry name" value="ARM-like"/>
</dbReference>
<sequence length="87" mass="10137">MDYQMSHLQIMRALKDPEWFVREAVILRPDVPLSPDIIHNAITDSMPQIRARIAGRLDWDPTEDQVKTGLNDESDLARLAWRNRLGR</sequence>
<name>A0A1P8UFL0_9GAMM</name>
<organism evidence="1 2">
    <name type="scientific">Acidihalobacter ferrooxydans</name>
    <dbReference type="NCBI Taxonomy" id="1765967"/>
    <lineage>
        <taxon>Bacteria</taxon>
        <taxon>Pseudomonadati</taxon>
        <taxon>Pseudomonadota</taxon>
        <taxon>Gammaproteobacteria</taxon>
        <taxon>Chromatiales</taxon>
        <taxon>Ectothiorhodospiraceae</taxon>
        <taxon>Acidihalobacter</taxon>
    </lineage>
</organism>
<protein>
    <submittedName>
        <fullName evidence="1">Uncharacterized protein</fullName>
    </submittedName>
</protein>
<keyword evidence="2" id="KW-1185">Reference proteome</keyword>
<dbReference type="Proteomes" id="UP000243807">
    <property type="component" value="Chromosome"/>
</dbReference>
<dbReference type="InterPro" id="IPR016024">
    <property type="entry name" value="ARM-type_fold"/>
</dbReference>
<proteinExistence type="predicted"/>
<reference evidence="1 2" key="1">
    <citation type="submission" date="2017-01" db="EMBL/GenBank/DDBJ databases">
        <title>Draft sequence of Acidihalobacter ferrooxidans strain DSM 14175 (strain V8).</title>
        <authorList>
            <person name="Khaleque H.N."/>
            <person name="Ramsay J.P."/>
            <person name="Murphy R.J.T."/>
            <person name="Kaksonen A.H."/>
            <person name="Boxall N.J."/>
            <person name="Watkin E.L.J."/>
        </authorList>
    </citation>
    <scope>NUCLEOTIDE SEQUENCE [LARGE SCALE GENOMIC DNA]</scope>
    <source>
        <strain evidence="1 2">V8</strain>
    </source>
</reference>
<gene>
    <name evidence="1" type="ORF">BW247_05570</name>
</gene>
<dbReference type="Gene3D" id="1.25.10.10">
    <property type="entry name" value="Leucine-rich Repeat Variant"/>
    <property type="match status" value="1"/>
</dbReference>
<dbReference type="EMBL" id="CP019434">
    <property type="protein sequence ID" value="APZ42632.1"/>
    <property type="molecule type" value="Genomic_DNA"/>
</dbReference>
<dbReference type="KEGG" id="afy:BW247_05570"/>
<evidence type="ECO:0000313" key="2">
    <source>
        <dbReference type="Proteomes" id="UP000243807"/>
    </source>
</evidence>
<dbReference type="STRING" id="1765967.BW247_05570"/>
<accession>A0A1P8UFL0</accession>
<dbReference type="SUPFAM" id="SSF48371">
    <property type="entry name" value="ARM repeat"/>
    <property type="match status" value="1"/>
</dbReference>
<evidence type="ECO:0000313" key="1">
    <source>
        <dbReference type="EMBL" id="APZ42632.1"/>
    </source>
</evidence>